<reference evidence="2" key="1">
    <citation type="submission" date="2023-03" db="EMBL/GenBank/DDBJ databases">
        <title>Massive genome expansion in bonnet fungi (Mycena s.s.) driven by repeated elements and novel gene families across ecological guilds.</title>
        <authorList>
            <consortium name="Lawrence Berkeley National Laboratory"/>
            <person name="Harder C.B."/>
            <person name="Miyauchi S."/>
            <person name="Viragh M."/>
            <person name="Kuo A."/>
            <person name="Thoen E."/>
            <person name="Andreopoulos B."/>
            <person name="Lu D."/>
            <person name="Skrede I."/>
            <person name="Drula E."/>
            <person name="Henrissat B."/>
            <person name="Morin E."/>
            <person name="Kohler A."/>
            <person name="Barry K."/>
            <person name="LaButti K."/>
            <person name="Morin E."/>
            <person name="Salamov A."/>
            <person name="Lipzen A."/>
            <person name="Mereny Z."/>
            <person name="Hegedus B."/>
            <person name="Baldrian P."/>
            <person name="Stursova M."/>
            <person name="Weitz H."/>
            <person name="Taylor A."/>
            <person name="Grigoriev I.V."/>
            <person name="Nagy L.G."/>
            <person name="Martin F."/>
            <person name="Kauserud H."/>
        </authorList>
    </citation>
    <scope>NUCLEOTIDE SEQUENCE</scope>
    <source>
        <strain evidence="2">CBHHK182m</strain>
    </source>
</reference>
<name>A0AAD7MTH8_9AGAR</name>
<dbReference type="AlphaFoldDB" id="A0AAD7MTH8"/>
<proteinExistence type="predicted"/>
<evidence type="ECO:0000313" key="3">
    <source>
        <dbReference type="Proteomes" id="UP001215598"/>
    </source>
</evidence>
<keyword evidence="1" id="KW-0175">Coiled coil</keyword>
<protein>
    <submittedName>
        <fullName evidence="2">Uncharacterized protein</fullName>
    </submittedName>
</protein>
<dbReference type="Proteomes" id="UP001215598">
    <property type="component" value="Unassembled WGS sequence"/>
</dbReference>
<gene>
    <name evidence="2" type="ORF">B0H16DRAFT_1772978</name>
</gene>
<comment type="caution">
    <text evidence="2">The sequence shown here is derived from an EMBL/GenBank/DDBJ whole genome shotgun (WGS) entry which is preliminary data.</text>
</comment>
<evidence type="ECO:0000256" key="1">
    <source>
        <dbReference type="SAM" id="Coils"/>
    </source>
</evidence>
<accession>A0AAD7MTH8</accession>
<evidence type="ECO:0000313" key="2">
    <source>
        <dbReference type="EMBL" id="KAJ7731400.1"/>
    </source>
</evidence>
<organism evidence="2 3">
    <name type="scientific">Mycena metata</name>
    <dbReference type="NCBI Taxonomy" id="1033252"/>
    <lineage>
        <taxon>Eukaryota</taxon>
        <taxon>Fungi</taxon>
        <taxon>Dikarya</taxon>
        <taxon>Basidiomycota</taxon>
        <taxon>Agaricomycotina</taxon>
        <taxon>Agaricomycetes</taxon>
        <taxon>Agaricomycetidae</taxon>
        <taxon>Agaricales</taxon>
        <taxon>Marasmiineae</taxon>
        <taxon>Mycenaceae</taxon>
        <taxon>Mycena</taxon>
    </lineage>
</organism>
<feature type="coiled-coil region" evidence="1">
    <location>
        <begin position="208"/>
        <end position="235"/>
    </location>
</feature>
<dbReference type="EMBL" id="JARKIB010000153">
    <property type="protein sequence ID" value="KAJ7731400.1"/>
    <property type="molecule type" value="Genomic_DNA"/>
</dbReference>
<sequence length="329" mass="34703">MSAISPAFTIDGHVLGNALAAARAKLLATLPLIEKVDDYANTKFGAKWSALRTPVYFLMFNQEANNPEFTDDIIAEVGGKAQTLEDGAAKADQTAAVKELSDAVHEIGVDFAKAVAEKGREIDSELQRANVAAASAQDEFKAVLDKLVAISKVDPGTKIQELISMGKDLLTKVSDISGKGTKNGKGAAALAAVKSVGTPKDTSPSTDLKQLQQQLDAAKARLQSATEAKVKAEAANATRSAADTPGTCSAIQQTEDLLETVRKEEGKLAEAWNATAKELSDYLKDFTKNQKENTPATQRVLTAHVHKVTSSVAALKAFAASLEDAAHNS</sequence>
<keyword evidence="3" id="KW-1185">Reference proteome</keyword>